<dbReference type="EMBL" id="JAJSOF020000021">
    <property type="protein sequence ID" value="KAJ4437729.1"/>
    <property type="molecule type" value="Genomic_DNA"/>
</dbReference>
<gene>
    <name evidence="2" type="ORF">ANN_17874</name>
</gene>
<feature type="region of interest" description="Disordered" evidence="1">
    <location>
        <begin position="1"/>
        <end position="27"/>
    </location>
</feature>
<evidence type="ECO:0000313" key="2">
    <source>
        <dbReference type="EMBL" id="KAJ4437729.1"/>
    </source>
</evidence>
<organism evidence="2 3">
    <name type="scientific">Periplaneta americana</name>
    <name type="common">American cockroach</name>
    <name type="synonym">Blatta americana</name>
    <dbReference type="NCBI Taxonomy" id="6978"/>
    <lineage>
        <taxon>Eukaryota</taxon>
        <taxon>Metazoa</taxon>
        <taxon>Ecdysozoa</taxon>
        <taxon>Arthropoda</taxon>
        <taxon>Hexapoda</taxon>
        <taxon>Insecta</taxon>
        <taxon>Pterygota</taxon>
        <taxon>Neoptera</taxon>
        <taxon>Polyneoptera</taxon>
        <taxon>Dictyoptera</taxon>
        <taxon>Blattodea</taxon>
        <taxon>Blattoidea</taxon>
        <taxon>Blattidae</taxon>
        <taxon>Blattinae</taxon>
        <taxon>Periplaneta</taxon>
    </lineage>
</organism>
<proteinExistence type="predicted"/>
<feature type="compositionally biased region" description="Basic and acidic residues" evidence="1">
    <location>
        <begin position="1"/>
        <end position="12"/>
    </location>
</feature>
<feature type="non-terminal residue" evidence="2">
    <location>
        <position position="1"/>
    </location>
</feature>
<keyword evidence="3" id="KW-1185">Reference proteome</keyword>
<comment type="caution">
    <text evidence="2">The sequence shown here is derived from an EMBL/GenBank/DDBJ whole genome shotgun (WGS) entry which is preliminary data.</text>
</comment>
<reference evidence="2 3" key="1">
    <citation type="journal article" date="2022" name="Allergy">
        <title>Genome assembly and annotation of Periplaneta americana reveal a comprehensive cockroach allergen profile.</title>
        <authorList>
            <person name="Wang L."/>
            <person name="Xiong Q."/>
            <person name="Saelim N."/>
            <person name="Wang L."/>
            <person name="Nong W."/>
            <person name="Wan A.T."/>
            <person name="Shi M."/>
            <person name="Liu X."/>
            <person name="Cao Q."/>
            <person name="Hui J.H.L."/>
            <person name="Sookrung N."/>
            <person name="Leung T.F."/>
            <person name="Tungtrongchitr A."/>
            <person name="Tsui S.K.W."/>
        </authorList>
    </citation>
    <scope>NUCLEOTIDE SEQUENCE [LARGE SCALE GENOMIC DNA]</scope>
    <source>
        <strain evidence="2">PWHHKU_190912</strain>
    </source>
</reference>
<sequence>FAPDELIDRPLETDISETTAGSDLTNSAVSASSVAEETVNAHSESTTSVMSASSEIDEIFNKSITLINIVFIWLFNDAVSTTRLFSVDEIGDSEMIFGEMRPRIRHTVLQPGESLGGMRRSWVKLRMHVDVIRSRKCSDKSREIAYKSLFRPVMEYGAACLDPYRLEHIKTLENIKKRALKRCRNNSPLKWDTLTDRRTRIRLCAMVKTYRGSLPGEKEK</sequence>
<evidence type="ECO:0000313" key="3">
    <source>
        <dbReference type="Proteomes" id="UP001148838"/>
    </source>
</evidence>
<dbReference type="Proteomes" id="UP001148838">
    <property type="component" value="Unassembled WGS sequence"/>
</dbReference>
<accession>A0ABQ8SU66</accession>
<evidence type="ECO:0000256" key="1">
    <source>
        <dbReference type="SAM" id="MobiDB-lite"/>
    </source>
</evidence>
<protein>
    <submittedName>
        <fullName evidence="2">Uncharacterized protein</fullName>
    </submittedName>
</protein>
<name>A0ABQ8SU66_PERAM</name>